<keyword evidence="1 3" id="KW-0378">Hydrolase</keyword>
<evidence type="ECO:0000256" key="1">
    <source>
        <dbReference type="ARBA" id="ARBA00022801"/>
    </source>
</evidence>
<dbReference type="Gene3D" id="2.30.40.10">
    <property type="entry name" value="Urease, subunit C, domain 1"/>
    <property type="match status" value="1"/>
</dbReference>
<evidence type="ECO:0000313" key="4">
    <source>
        <dbReference type="Proteomes" id="UP000006732"/>
    </source>
</evidence>
<dbReference type="InterPro" id="IPR006680">
    <property type="entry name" value="Amidohydro-rel"/>
</dbReference>
<dbReference type="InterPro" id="IPR011059">
    <property type="entry name" value="Metal-dep_hydrolase_composite"/>
</dbReference>
<dbReference type="Pfam" id="PF01979">
    <property type="entry name" value="Amidohydro_1"/>
    <property type="match status" value="1"/>
</dbReference>
<gene>
    <name evidence="3" type="ordered locus">Ppro_3409</name>
</gene>
<dbReference type="PANTHER" id="PTHR43794">
    <property type="entry name" value="AMINOHYDROLASE SSNA-RELATED"/>
    <property type="match status" value="1"/>
</dbReference>
<dbReference type="Gene3D" id="3.20.20.140">
    <property type="entry name" value="Metal-dependent hydrolases"/>
    <property type="match status" value="1"/>
</dbReference>
<organism evidence="3 4">
    <name type="scientific">Pelobacter propionicus (strain DSM 2379 / NBRC 103807 / OttBd1)</name>
    <dbReference type="NCBI Taxonomy" id="338966"/>
    <lineage>
        <taxon>Bacteria</taxon>
        <taxon>Pseudomonadati</taxon>
        <taxon>Thermodesulfobacteriota</taxon>
        <taxon>Desulfuromonadia</taxon>
        <taxon>Desulfuromonadales</taxon>
        <taxon>Desulfuromonadaceae</taxon>
        <taxon>Pelobacter</taxon>
    </lineage>
</organism>
<keyword evidence="4" id="KW-1185">Reference proteome</keyword>
<dbReference type="AlphaFoldDB" id="A1AUI1"/>
<dbReference type="EMBL" id="CP000482">
    <property type="protein sequence ID" value="ABL01002.1"/>
    <property type="molecule type" value="Genomic_DNA"/>
</dbReference>
<dbReference type="eggNOG" id="COG0402">
    <property type="taxonomic scope" value="Bacteria"/>
</dbReference>
<dbReference type="PANTHER" id="PTHR43794:SF11">
    <property type="entry name" value="AMIDOHYDROLASE-RELATED DOMAIN-CONTAINING PROTEIN"/>
    <property type="match status" value="1"/>
</dbReference>
<feature type="domain" description="Amidohydrolase-related" evidence="2">
    <location>
        <begin position="63"/>
        <end position="411"/>
    </location>
</feature>
<dbReference type="KEGG" id="ppd:Ppro_3409"/>
<evidence type="ECO:0000259" key="2">
    <source>
        <dbReference type="Pfam" id="PF01979"/>
    </source>
</evidence>
<dbReference type="RefSeq" id="WP_011737218.1">
    <property type="nucleotide sequence ID" value="NC_008609.1"/>
</dbReference>
<dbReference type="GO" id="GO:0016810">
    <property type="term" value="F:hydrolase activity, acting on carbon-nitrogen (but not peptide) bonds"/>
    <property type="evidence" value="ECO:0007669"/>
    <property type="project" value="InterPro"/>
</dbReference>
<accession>A1AUI1</accession>
<dbReference type="InterPro" id="IPR032466">
    <property type="entry name" value="Metal_Hydrolase"/>
</dbReference>
<protein>
    <submittedName>
        <fullName evidence="3">Amidohydrolase</fullName>
    </submittedName>
</protein>
<sequence>MTSFPMDNDSFIVAASWLLSPEAPPLAGGALLVRRGRIGDLGTLQRLRRDHPVPIIDHPGCAILPGFINAHTHLELTHFPSWRLRSQLEEHPQRFVDWIIQLIKVKRGLTPDDMRASAREGIRMCLESGTTAVGEIVTARTLAPLYRGSRLSGRLFFELVGHDNSRFRELLREAVELSGESPAGSFSAGLSPHAPYTLGEETFPLIREAAAGASLPLAIHCSESTEETNFVFSSSGQLAERFYPFVGWERYLPPPRRCSTSQLLERAGLLTDSTLAIHCVQVSRADAEILRKRGVSVALCPRSNERLDVGRAPVALLRKLGIPLALGTDSLASNDSLSLWDELRFALDAFGDELSPADLFRMVTLGGATALGIQGDHGSLEKGKRADFQIVGQAGKRESGLVERVMLRGVVEDVYVAGERFDGERTSP</sequence>
<dbReference type="InterPro" id="IPR050287">
    <property type="entry name" value="MTA/SAH_deaminase"/>
</dbReference>
<reference evidence="3 4" key="1">
    <citation type="submission" date="2006-10" db="EMBL/GenBank/DDBJ databases">
        <title>Complete sequence of chromosome of Pelobacter propionicus DSM 2379.</title>
        <authorList>
            <consortium name="US DOE Joint Genome Institute"/>
            <person name="Copeland A."/>
            <person name="Lucas S."/>
            <person name="Lapidus A."/>
            <person name="Barry K."/>
            <person name="Detter J.C."/>
            <person name="Glavina del Rio T."/>
            <person name="Hammon N."/>
            <person name="Israni S."/>
            <person name="Dalin E."/>
            <person name="Tice H."/>
            <person name="Pitluck S."/>
            <person name="Saunders E."/>
            <person name="Brettin T."/>
            <person name="Bruce D."/>
            <person name="Han C."/>
            <person name="Tapia R."/>
            <person name="Schmutz J."/>
            <person name="Larimer F."/>
            <person name="Land M."/>
            <person name="Hauser L."/>
            <person name="Kyrpides N."/>
            <person name="Kim E."/>
            <person name="Lovley D."/>
            <person name="Richardson P."/>
        </authorList>
    </citation>
    <scope>NUCLEOTIDE SEQUENCE [LARGE SCALE GENOMIC DNA]</scope>
    <source>
        <strain evidence="4">DSM 2379 / NBRC 103807 / OttBd1</strain>
    </source>
</reference>
<proteinExistence type="predicted"/>
<dbReference type="STRING" id="338966.Ppro_3409"/>
<dbReference type="HOGENOM" id="CLU_012358_2_5_7"/>
<name>A1AUI1_PELPD</name>
<dbReference type="Proteomes" id="UP000006732">
    <property type="component" value="Chromosome"/>
</dbReference>
<dbReference type="SUPFAM" id="SSF51338">
    <property type="entry name" value="Composite domain of metallo-dependent hydrolases"/>
    <property type="match status" value="2"/>
</dbReference>
<dbReference type="SUPFAM" id="SSF51556">
    <property type="entry name" value="Metallo-dependent hydrolases"/>
    <property type="match status" value="1"/>
</dbReference>
<evidence type="ECO:0000313" key="3">
    <source>
        <dbReference type="EMBL" id="ABL01002.1"/>
    </source>
</evidence>